<organism evidence="4">
    <name type="scientific">Zea mays</name>
    <name type="common">Maize</name>
    <dbReference type="NCBI Taxonomy" id="4577"/>
    <lineage>
        <taxon>Eukaryota</taxon>
        <taxon>Viridiplantae</taxon>
        <taxon>Streptophyta</taxon>
        <taxon>Embryophyta</taxon>
        <taxon>Tracheophyta</taxon>
        <taxon>Spermatophyta</taxon>
        <taxon>Magnoliopsida</taxon>
        <taxon>Liliopsida</taxon>
        <taxon>Poales</taxon>
        <taxon>Poaceae</taxon>
        <taxon>PACMAD clade</taxon>
        <taxon>Panicoideae</taxon>
        <taxon>Andropogonodae</taxon>
        <taxon>Andropogoneae</taxon>
        <taxon>Tripsacinae</taxon>
        <taxon>Zea</taxon>
    </lineage>
</organism>
<dbReference type="InterPro" id="IPR002893">
    <property type="entry name" value="Znf_MYND"/>
</dbReference>
<dbReference type="PROSITE" id="PS50865">
    <property type="entry name" value="ZF_MYND_2"/>
    <property type="match status" value="1"/>
</dbReference>
<dbReference type="GO" id="GO:0004843">
    <property type="term" value="F:cysteine-type deubiquitinase activity"/>
    <property type="evidence" value="ECO:0007669"/>
    <property type="project" value="InterPro"/>
</dbReference>
<dbReference type="SUPFAM" id="SSF54001">
    <property type="entry name" value="Cysteine proteinases"/>
    <property type="match status" value="1"/>
</dbReference>
<keyword evidence="2" id="KW-0863">Zinc-finger</keyword>
<dbReference type="GO" id="GO:0008270">
    <property type="term" value="F:zinc ion binding"/>
    <property type="evidence" value="ECO:0007669"/>
    <property type="project" value="UniProtKB-KW"/>
</dbReference>
<evidence type="ECO:0000256" key="1">
    <source>
        <dbReference type="ARBA" id="ARBA00022723"/>
    </source>
</evidence>
<gene>
    <name evidence="4" type="ORF">ZEAMMB73_Zm00001d053450</name>
</gene>
<evidence type="ECO:0000256" key="2">
    <source>
        <dbReference type="ARBA" id="ARBA00022771"/>
    </source>
</evidence>
<dbReference type="InterPro" id="IPR028889">
    <property type="entry name" value="USP"/>
</dbReference>
<keyword evidence="4" id="KW-0378">Hydrolase</keyword>
<evidence type="ECO:0000256" key="3">
    <source>
        <dbReference type="ARBA" id="ARBA00022833"/>
    </source>
</evidence>
<proteinExistence type="predicted"/>
<accession>A0A1D6QPM0</accession>
<dbReference type="AlphaFoldDB" id="A0A1D6QPM0"/>
<keyword evidence="1" id="KW-0479">Metal-binding</keyword>
<dbReference type="InterPro" id="IPR050164">
    <property type="entry name" value="Peptidase_C19"/>
</dbReference>
<dbReference type="EMBL" id="CM000780">
    <property type="protein sequence ID" value="AQK59514.1"/>
    <property type="molecule type" value="Genomic_DNA"/>
</dbReference>
<keyword evidence="3" id="KW-0862">Zinc</keyword>
<evidence type="ECO:0000313" key="4">
    <source>
        <dbReference type="EMBL" id="AQK59514.1"/>
    </source>
</evidence>
<dbReference type="SUPFAM" id="SSF144232">
    <property type="entry name" value="HIT/MYND zinc finger-like"/>
    <property type="match status" value="1"/>
</dbReference>
<dbReference type="PANTHER" id="PTHR24006">
    <property type="entry name" value="UBIQUITIN CARBOXYL-TERMINAL HYDROLASE"/>
    <property type="match status" value="1"/>
</dbReference>
<reference evidence="4" key="1">
    <citation type="submission" date="2015-12" db="EMBL/GenBank/DDBJ databases">
        <title>Update maize B73 reference genome by single molecule sequencing technologies.</title>
        <authorList>
            <consortium name="Maize Genome Sequencing Project"/>
            <person name="Ware D."/>
        </authorList>
    </citation>
    <scope>NUCLEOTIDE SEQUENCE</scope>
    <source>
        <tissue evidence="4">Seedling</tissue>
    </source>
</reference>
<sequence length="519" mass="57553">MLQPREADLPALFLVFIVLPVVAYFLLGRWHDAASKKARVSVLAQRAAEEAYREETMACPDIILPGSSLRTMPYFRPMPALRQEYHECATCHAPAKTRCSRCKAVRYCSGKCQIVHWRQGHKETCQKWLGSGSSSFGGSSTEATEQMPFLTNLNSPLPEDLDGDNMYKCGSCAAYVKARKQLSVHEVPNILTVVLKRFQSGKYGKINKCVTFPDMLDMVPFVTGSGDNPPLYFLYAVVVHVDTENASFSGHYISYVKDMQGTWLRIDDSEVQVVSVNQVMSEGAYMLFYMRSFPRPPRIYIEKGPTVPSAKRHTSKYSKGSKHEREQTELLLSANDPAYGVYDFRPDGEGYTQDQQAELRSRDFHRADDAFADSVSADFSEATSSEWSLFTSSDESSFTTESTRDSFSVVDYGDNAGLDPISSIFGPSYAPEHHPGPPGSFAACTRLSPSNPQTRYFSESTGFVSDYSSSGIVHRGRDPGRAYTCSAEPLASAAAAHQHQRYALSGRDGLVQTSGFCQM</sequence>
<dbReference type="InterPro" id="IPR038765">
    <property type="entry name" value="Papain-like_cys_pep_sf"/>
</dbReference>
<name>A0A1D6QPM0_MAIZE</name>
<dbReference type="PROSITE" id="PS50235">
    <property type="entry name" value="USP_3"/>
    <property type="match status" value="1"/>
</dbReference>
<dbReference type="FunFam" id="6.10.140.2220:FF:000006">
    <property type="entry name" value="Ubiquitin carboxyl-terminal hydrolase 15"/>
    <property type="match status" value="1"/>
</dbReference>
<dbReference type="Gene3D" id="3.90.70.10">
    <property type="entry name" value="Cysteine proteinases"/>
    <property type="match status" value="1"/>
</dbReference>
<dbReference type="PANTHER" id="PTHR24006:SF685">
    <property type="entry name" value="UBIQUITIN CARBOXYL-TERMINAL HYDROLASE 15"/>
    <property type="match status" value="1"/>
</dbReference>
<dbReference type="GO" id="GO:0016579">
    <property type="term" value="P:protein deubiquitination"/>
    <property type="evidence" value="ECO:0007669"/>
    <property type="project" value="InterPro"/>
</dbReference>
<protein>
    <submittedName>
        <fullName evidence="4">Putative ubiquitin carboxyl-terminal hydrolase superfamily protein</fullName>
    </submittedName>
</protein>
<dbReference type="InterPro" id="IPR001394">
    <property type="entry name" value="Peptidase_C19_UCH"/>
</dbReference>
<dbReference type="Pfam" id="PF00443">
    <property type="entry name" value="UCH"/>
    <property type="match status" value="1"/>
</dbReference>